<gene>
    <name evidence="1" type="ORF">HHU12_03820</name>
</gene>
<dbReference type="EMBL" id="JABANE010000007">
    <property type="protein sequence ID" value="NME67086.1"/>
    <property type="molecule type" value="Genomic_DNA"/>
</dbReference>
<dbReference type="RefSeq" id="WP_169655168.1">
    <property type="nucleotide sequence ID" value="NZ_JABANE010000007.1"/>
</dbReference>
<dbReference type="Proteomes" id="UP000576082">
    <property type="component" value="Unassembled WGS sequence"/>
</dbReference>
<organism evidence="1 2">
    <name type="scientific">Flammeovirga aprica JL-4</name>
    <dbReference type="NCBI Taxonomy" id="694437"/>
    <lineage>
        <taxon>Bacteria</taxon>
        <taxon>Pseudomonadati</taxon>
        <taxon>Bacteroidota</taxon>
        <taxon>Cytophagia</taxon>
        <taxon>Cytophagales</taxon>
        <taxon>Flammeovirgaceae</taxon>
        <taxon>Flammeovirga</taxon>
    </lineage>
</organism>
<comment type="caution">
    <text evidence="1">The sequence shown here is derived from an EMBL/GenBank/DDBJ whole genome shotgun (WGS) entry which is preliminary data.</text>
</comment>
<name>A0A7X9P037_9BACT</name>
<keyword evidence="2" id="KW-1185">Reference proteome</keyword>
<dbReference type="AlphaFoldDB" id="A0A7X9P037"/>
<accession>A0A7X9P037</accession>
<reference evidence="1 2" key="1">
    <citation type="submission" date="2020-04" db="EMBL/GenBank/DDBJ databases">
        <title>Flammeovirga sp. SR4, a novel species isolated from seawater.</title>
        <authorList>
            <person name="Wang X."/>
        </authorList>
    </citation>
    <scope>NUCLEOTIDE SEQUENCE [LARGE SCALE GENOMIC DNA]</scope>
    <source>
        <strain evidence="1 2">ATCC 23126</strain>
    </source>
</reference>
<evidence type="ECO:0000313" key="2">
    <source>
        <dbReference type="Proteomes" id="UP000576082"/>
    </source>
</evidence>
<sequence length="153" mass="17124">MEKLDIDYKKALKAHCKSLIVDKVKSLEEAMESAQQSANAETRSTAGDKHDTARAMMHLEKEKMGTQLSQNLQLLKVIEEINDVKAETIKPGSLIKTNKGIYYLLISIGQVKFENTNVFVISAQSPIGKIFIRKSADDKVKFNGSEMTIIEHL</sequence>
<protein>
    <submittedName>
        <fullName evidence="1">3-oxoacyl-ACP synthase</fullName>
    </submittedName>
</protein>
<proteinExistence type="predicted"/>
<evidence type="ECO:0000313" key="1">
    <source>
        <dbReference type="EMBL" id="NME67086.1"/>
    </source>
</evidence>